<keyword evidence="3" id="KW-1185">Reference proteome</keyword>
<proteinExistence type="predicted"/>
<feature type="compositionally biased region" description="Low complexity" evidence="1">
    <location>
        <begin position="65"/>
        <end position="78"/>
    </location>
</feature>
<evidence type="ECO:0000313" key="3">
    <source>
        <dbReference type="Proteomes" id="UP000269221"/>
    </source>
</evidence>
<dbReference type="PANTHER" id="PTHR33332">
    <property type="entry name" value="REVERSE TRANSCRIPTASE DOMAIN-CONTAINING PROTEIN"/>
    <property type="match status" value="1"/>
</dbReference>
<sequence>MQRDFDKLEGWAITSCMKFSKEKVWILHLAWDCPECVYRLGKEMLESSATERDLGVLVDGKLNMSQQSPGSQESQPCPGDIRHSMASRAREGIVPSALSWDGPSSSAGGTPKDGP</sequence>
<feature type="compositionally biased region" description="Basic and acidic residues" evidence="1">
    <location>
        <begin position="80"/>
        <end position="91"/>
    </location>
</feature>
<comment type="caution">
    <text evidence="2">The sequence shown here is derived from an EMBL/GenBank/DDBJ whole genome shotgun (WGS) entry which is preliminary data.</text>
</comment>
<dbReference type="AlphaFoldDB" id="A0A3M0K2D4"/>
<reference evidence="2 3" key="1">
    <citation type="submission" date="2018-07" db="EMBL/GenBank/DDBJ databases">
        <title>A high quality draft genome assembly of the barn swallow (H. rustica rustica).</title>
        <authorList>
            <person name="Formenti G."/>
            <person name="Chiara M."/>
            <person name="Poveda L."/>
            <person name="Francoijs K.-J."/>
            <person name="Bonisoli-Alquati A."/>
            <person name="Canova L."/>
            <person name="Gianfranceschi L."/>
            <person name="Horner D.S."/>
            <person name="Saino N."/>
        </authorList>
    </citation>
    <scope>NUCLEOTIDE SEQUENCE [LARGE SCALE GENOMIC DNA]</scope>
    <source>
        <strain evidence="2">Chelidonia</strain>
        <tissue evidence="2">Blood</tissue>
    </source>
</reference>
<evidence type="ECO:0000256" key="1">
    <source>
        <dbReference type="SAM" id="MobiDB-lite"/>
    </source>
</evidence>
<dbReference type="EMBL" id="QRBI01000120">
    <property type="protein sequence ID" value="RMC06541.1"/>
    <property type="molecule type" value="Genomic_DNA"/>
</dbReference>
<dbReference type="Proteomes" id="UP000269221">
    <property type="component" value="Unassembled WGS sequence"/>
</dbReference>
<gene>
    <name evidence="2" type="ORF">DUI87_15978</name>
</gene>
<organism evidence="2 3">
    <name type="scientific">Hirundo rustica rustica</name>
    <dbReference type="NCBI Taxonomy" id="333673"/>
    <lineage>
        <taxon>Eukaryota</taxon>
        <taxon>Metazoa</taxon>
        <taxon>Chordata</taxon>
        <taxon>Craniata</taxon>
        <taxon>Vertebrata</taxon>
        <taxon>Euteleostomi</taxon>
        <taxon>Archelosauria</taxon>
        <taxon>Archosauria</taxon>
        <taxon>Dinosauria</taxon>
        <taxon>Saurischia</taxon>
        <taxon>Theropoda</taxon>
        <taxon>Coelurosauria</taxon>
        <taxon>Aves</taxon>
        <taxon>Neognathae</taxon>
        <taxon>Neoaves</taxon>
        <taxon>Telluraves</taxon>
        <taxon>Australaves</taxon>
        <taxon>Passeriformes</taxon>
        <taxon>Sylvioidea</taxon>
        <taxon>Hirundinidae</taxon>
        <taxon>Hirundo</taxon>
    </lineage>
</organism>
<evidence type="ECO:0000313" key="2">
    <source>
        <dbReference type="EMBL" id="RMC06541.1"/>
    </source>
</evidence>
<protein>
    <submittedName>
        <fullName evidence="2">Uncharacterized protein</fullName>
    </submittedName>
</protein>
<dbReference type="STRING" id="333673.A0A3M0K2D4"/>
<dbReference type="OrthoDB" id="8939918at2759"/>
<feature type="region of interest" description="Disordered" evidence="1">
    <location>
        <begin position="61"/>
        <end position="115"/>
    </location>
</feature>
<accession>A0A3M0K2D4</accession>
<name>A0A3M0K2D4_HIRRU</name>